<keyword evidence="5 8" id="KW-1133">Transmembrane helix</keyword>
<sequence length="557" mass="59930">MTCKMEEEFKDPLMASSAKKEEGADEPQNTEFDVIYKVNDNPPWYLAIVLGFQQYMTMFGSTIAVPFILAGPLCIADNNLAKSELISTIFLVSGIATLIQSCLGTRLPIVQGATFSFIGPTIAILNLPEYKCPTAVNGTVPDYDWKIGMREIQGAIAVSSLFQVFVGCTGIIGFVMRFIGPLTVAPTIALVGLALFGAAGSFASEQWGIAALTVFCIALFSQVLGKKFAVFRLFPVILAILISWALSGIITAAGGYKEGSEARTDHNLEVLNQAKWIRVPYPGQWGTPTVHVAGVFGMLAGVFASMIESIGDYYACARLSGAPPPPKHAVNRGIFLEGISCVLAGLFGSGNGTTSYSENIAAIGVTKVASRRVIQIGAIFMIILSILGKFGAVFTLIPKPVIGGMFWCLFGLIVAVGLSSLQFVNLNDSRNLFVLGFSFFNGMVVPSWISANPQAIDTGVTELDQIIGVLLGTNMAVGGITACLLDNILPGSKKDRGIEAWRNNEASAEENSATYDLPYIQKYLDRTSWIRYVPFLPYNGNRSGTEQNNQYNMQEVA</sequence>
<dbReference type="Pfam" id="PF00860">
    <property type="entry name" value="Xan_ur_permease"/>
    <property type="match status" value="1"/>
</dbReference>
<dbReference type="NCBIfam" id="NF037981">
    <property type="entry name" value="NCS2_1"/>
    <property type="match status" value="1"/>
</dbReference>
<evidence type="ECO:0000256" key="3">
    <source>
        <dbReference type="ARBA" id="ARBA00022448"/>
    </source>
</evidence>
<evidence type="ECO:0000313" key="10">
    <source>
        <dbReference type="Proteomes" id="UP000594262"/>
    </source>
</evidence>
<dbReference type="Proteomes" id="UP000594262">
    <property type="component" value="Unplaced"/>
</dbReference>
<keyword evidence="6 8" id="KW-0472">Membrane</keyword>
<dbReference type="PANTHER" id="PTHR11119">
    <property type="entry name" value="XANTHINE-URACIL / VITAMIN C PERMEASE FAMILY MEMBER"/>
    <property type="match status" value="1"/>
</dbReference>
<dbReference type="InterPro" id="IPR006042">
    <property type="entry name" value="Xan_ur_permease"/>
</dbReference>
<dbReference type="GO" id="GO:0022857">
    <property type="term" value="F:transmembrane transporter activity"/>
    <property type="evidence" value="ECO:0007669"/>
    <property type="project" value="InterPro"/>
</dbReference>
<dbReference type="OrthoDB" id="1641903at2759"/>
<feature type="transmembrane region" description="Helical" evidence="8">
    <location>
        <begin position="44"/>
        <end position="73"/>
    </location>
</feature>
<evidence type="ECO:0000256" key="2">
    <source>
        <dbReference type="ARBA" id="ARBA00008821"/>
    </source>
</evidence>
<evidence type="ECO:0000256" key="6">
    <source>
        <dbReference type="ARBA" id="ARBA00023136"/>
    </source>
</evidence>
<keyword evidence="10" id="KW-1185">Reference proteome</keyword>
<feature type="transmembrane region" description="Helical" evidence="8">
    <location>
        <begin position="290"/>
        <end position="310"/>
    </location>
</feature>
<dbReference type="EnsemblMetazoa" id="CLYHEMT014079.1">
    <property type="protein sequence ID" value="CLYHEMP014079.1"/>
    <property type="gene ID" value="CLYHEMG014079"/>
</dbReference>
<feature type="transmembrane region" description="Helical" evidence="8">
    <location>
        <begin position="85"/>
        <end position="107"/>
    </location>
</feature>
<feature type="transmembrane region" description="Helical" evidence="8">
    <location>
        <begin position="376"/>
        <end position="398"/>
    </location>
</feature>
<dbReference type="GO" id="GO:0005886">
    <property type="term" value="C:plasma membrane"/>
    <property type="evidence" value="ECO:0007669"/>
    <property type="project" value="UniProtKB-ARBA"/>
</dbReference>
<evidence type="ECO:0000256" key="8">
    <source>
        <dbReference type="SAM" id="Phobius"/>
    </source>
</evidence>
<keyword evidence="3" id="KW-0813">Transport</keyword>
<evidence type="ECO:0000256" key="1">
    <source>
        <dbReference type="ARBA" id="ARBA00004141"/>
    </source>
</evidence>
<feature type="transmembrane region" description="Helical" evidence="8">
    <location>
        <begin position="431"/>
        <end position="449"/>
    </location>
</feature>
<feature type="transmembrane region" description="Helical" evidence="8">
    <location>
        <begin position="207"/>
        <end position="224"/>
    </location>
</feature>
<evidence type="ECO:0000256" key="7">
    <source>
        <dbReference type="SAM" id="MobiDB-lite"/>
    </source>
</evidence>
<comment type="similarity">
    <text evidence="2">Belongs to the nucleobase:cation symporter-2 (NCS2) (TC 2.A.40) family.</text>
</comment>
<dbReference type="AlphaFoldDB" id="A0A7M6DKK4"/>
<feature type="region of interest" description="Disordered" evidence="7">
    <location>
        <begin position="1"/>
        <end position="26"/>
    </location>
</feature>
<feature type="transmembrane region" description="Helical" evidence="8">
    <location>
        <begin position="152"/>
        <end position="175"/>
    </location>
</feature>
<keyword evidence="4 8" id="KW-0812">Transmembrane</keyword>
<comment type="subcellular location">
    <subcellularLocation>
        <location evidence="1">Membrane</location>
        <topology evidence="1">Multi-pass membrane protein</topology>
    </subcellularLocation>
</comment>
<dbReference type="GeneID" id="136815786"/>
<evidence type="ECO:0000313" key="9">
    <source>
        <dbReference type="EnsemblMetazoa" id="CLYHEMP014079.1"/>
    </source>
</evidence>
<dbReference type="PROSITE" id="PS01116">
    <property type="entry name" value="XANTH_URACIL_PERMASE"/>
    <property type="match status" value="1"/>
</dbReference>
<name>A0A7M6DKK4_9CNID</name>
<feature type="transmembrane region" description="Helical" evidence="8">
    <location>
        <begin position="236"/>
        <end position="256"/>
    </location>
</feature>
<protein>
    <submittedName>
        <fullName evidence="9">Uncharacterized protein</fullName>
    </submittedName>
</protein>
<evidence type="ECO:0000256" key="5">
    <source>
        <dbReference type="ARBA" id="ARBA00022989"/>
    </source>
</evidence>
<dbReference type="InterPro" id="IPR006043">
    <property type="entry name" value="NCS2"/>
</dbReference>
<feature type="transmembrane region" description="Helical" evidence="8">
    <location>
        <begin position="469"/>
        <end position="489"/>
    </location>
</feature>
<proteinExistence type="inferred from homology"/>
<dbReference type="RefSeq" id="XP_066928337.1">
    <property type="nucleotide sequence ID" value="XM_067072236.1"/>
</dbReference>
<feature type="compositionally biased region" description="Basic and acidic residues" evidence="7">
    <location>
        <begin position="1"/>
        <end position="11"/>
    </location>
</feature>
<organism evidence="9 10">
    <name type="scientific">Clytia hemisphaerica</name>
    <dbReference type="NCBI Taxonomy" id="252671"/>
    <lineage>
        <taxon>Eukaryota</taxon>
        <taxon>Metazoa</taxon>
        <taxon>Cnidaria</taxon>
        <taxon>Hydrozoa</taxon>
        <taxon>Hydroidolina</taxon>
        <taxon>Leptothecata</taxon>
        <taxon>Obeliida</taxon>
        <taxon>Clytiidae</taxon>
        <taxon>Clytia</taxon>
    </lineage>
</organism>
<feature type="transmembrane region" description="Helical" evidence="8">
    <location>
        <begin position="404"/>
        <end position="424"/>
    </location>
</feature>
<accession>A0A7M6DKK4</accession>
<reference evidence="9" key="1">
    <citation type="submission" date="2021-01" db="UniProtKB">
        <authorList>
            <consortium name="EnsemblMetazoa"/>
        </authorList>
    </citation>
    <scope>IDENTIFICATION</scope>
</reference>
<evidence type="ECO:0000256" key="4">
    <source>
        <dbReference type="ARBA" id="ARBA00022692"/>
    </source>
</evidence>
<feature type="transmembrane region" description="Helical" evidence="8">
    <location>
        <begin position="182"/>
        <end position="201"/>
    </location>
</feature>